<dbReference type="RefSeq" id="WP_211110378.1">
    <property type="nucleotide sequence ID" value="NZ_JAEKJA010000016.1"/>
</dbReference>
<dbReference type="PANTHER" id="PTHR24567:SF75">
    <property type="entry name" value="FUMARATE AND NITRATE REDUCTION REGULATORY PROTEIN"/>
    <property type="match status" value="1"/>
</dbReference>
<dbReference type="GO" id="GO:0005829">
    <property type="term" value="C:cytosol"/>
    <property type="evidence" value="ECO:0007669"/>
    <property type="project" value="TreeGrafter"/>
</dbReference>
<dbReference type="Proteomes" id="UP000609531">
    <property type="component" value="Unassembled WGS sequence"/>
</dbReference>
<gene>
    <name evidence="6" type="ORF">JCR33_17415</name>
</gene>
<comment type="caution">
    <text evidence="6">The sequence shown here is derived from an EMBL/GenBank/DDBJ whole genome shotgun (WGS) entry which is preliminary data.</text>
</comment>
<dbReference type="Pfam" id="PF00027">
    <property type="entry name" value="cNMP_binding"/>
    <property type="match status" value="1"/>
</dbReference>
<keyword evidence="1" id="KW-0805">Transcription regulation</keyword>
<proteinExistence type="predicted"/>
<dbReference type="InterPro" id="IPR036390">
    <property type="entry name" value="WH_DNA-bd_sf"/>
</dbReference>
<dbReference type="InterPro" id="IPR018490">
    <property type="entry name" value="cNMP-bd_dom_sf"/>
</dbReference>
<dbReference type="GO" id="GO:0003700">
    <property type="term" value="F:DNA-binding transcription factor activity"/>
    <property type="evidence" value="ECO:0007669"/>
    <property type="project" value="InterPro"/>
</dbReference>
<dbReference type="EMBL" id="JAEKJA010000016">
    <property type="protein sequence ID" value="MBJ3777491.1"/>
    <property type="molecule type" value="Genomic_DNA"/>
</dbReference>
<dbReference type="SMART" id="SM00100">
    <property type="entry name" value="cNMP"/>
    <property type="match status" value="1"/>
</dbReference>
<keyword evidence="2" id="KW-0238">DNA-binding</keyword>
<dbReference type="InterPro" id="IPR036388">
    <property type="entry name" value="WH-like_DNA-bd_sf"/>
</dbReference>
<dbReference type="PROSITE" id="PS00042">
    <property type="entry name" value="HTH_CRP_1"/>
    <property type="match status" value="1"/>
</dbReference>
<evidence type="ECO:0000256" key="3">
    <source>
        <dbReference type="ARBA" id="ARBA00023163"/>
    </source>
</evidence>
<accession>A0A934MIS3</accession>
<evidence type="ECO:0000313" key="7">
    <source>
        <dbReference type="Proteomes" id="UP000609531"/>
    </source>
</evidence>
<dbReference type="AlphaFoldDB" id="A0A934MIS3"/>
<keyword evidence="7" id="KW-1185">Reference proteome</keyword>
<dbReference type="PROSITE" id="PS51063">
    <property type="entry name" value="HTH_CRP_2"/>
    <property type="match status" value="1"/>
</dbReference>
<dbReference type="Gene3D" id="2.60.120.10">
    <property type="entry name" value="Jelly Rolls"/>
    <property type="match status" value="1"/>
</dbReference>
<evidence type="ECO:0000259" key="5">
    <source>
        <dbReference type="PROSITE" id="PS51063"/>
    </source>
</evidence>
<reference evidence="6" key="1">
    <citation type="submission" date="2020-12" db="EMBL/GenBank/DDBJ databases">
        <title>Bacterial taxonomy.</title>
        <authorList>
            <person name="Pan X."/>
        </authorList>
    </citation>
    <scope>NUCLEOTIDE SEQUENCE</scope>
    <source>
        <strain evidence="6">B2012</strain>
    </source>
</reference>
<dbReference type="SMART" id="SM00419">
    <property type="entry name" value="HTH_CRP"/>
    <property type="match status" value="1"/>
</dbReference>
<dbReference type="PROSITE" id="PS50042">
    <property type="entry name" value="CNMP_BINDING_3"/>
    <property type="match status" value="1"/>
</dbReference>
<evidence type="ECO:0000313" key="6">
    <source>
        <dbReference type="EMBL" id="MBJ3777491.1"/>
    </source>
</evidence>
<dbReference type="InterPro" id="IPR014710">
    <property type="entry name" value="RmlC-like_jellyroll"/>
</dbReference>
<dbReference type="InterPro" id="IPR050397">
    <property type="entry name" value="Env_Response_Regulators"/>
</dbReference>
<sequence>MSPDELWELNSAARHKTYPAGQTIVTQGEPNVLANIVTGIVVEKKGLADGREQIVSLLFPSDFLGNAYRRDADATAQTVSPVTLCTFERSGFEDVVRSHSAFRQALFDHAVAELDQAREWMLLLGQMRAGERVATFLMRLARRQSDAGCSHMPRDVVSDGAMLRIPITRGQMAAFLGLTVETVSRKLGALRDAGVIDLLGPRTVRINNVERLLAESL</sequence>
<organism evidence="6 7">
    <name type="scientific">Acuticoccus mangrovi</name>
    <dbReference type="NCBI Taxonomy" id="2796142"/>
    <lineage>
        <taxon>Bacteria</taxon>
        <taxon>Pseudomonadati</taxon>
        <taxon>Pseudomonadota</taxon>
        <taxon>Alphaproteobacteria</taxon>
        <taxon>Hyphomicrobiales</taxon>
        <taxon>Amorphaceae</taxon>
        <taxon>Acuticoccus</taxon>
    </lineage>
</organism>
<dbReference type="SUPFAM" id="SSF51206">
    <property type="entry name" value="cAMP-binding domain-like"/>
    <property type="match status" value="1"/>
</dbReference>
<dbReference type="InterPro" id="IPR018335">
    <property type="entry name" value="Tscrpt_reg_HTH_Crp-type_CS"/>
</dbReference>
<dbReference type="InterPro" id="IPR012318">
    <property type="entry name" value="HTH_CRP"/>
</dbReference>
<protein>
    <submittedName>
        <fullName evidence="6">Crp/Fnr family transcriptional regulator</fullName>
    </submittedName>
</protein>
<evidence type="ECO:0000256" key="1">
    <source>
        <dbReference type="ARBA" id="ARBA00023015"/>
    </source>
</evidence>
<dbReference type="CDD" id="cd00092">
    <property type="entry name" value="HTH_CRP"/>
    <property type="match status" value="1"/>
</dbReference>
<feature type="domain" description="Cyclic nucleotide-binding" evidence="4">
    <location>
        <begin position="1"/>
        <end position="113"/>
    </location>
</feature>
<dbReference type="SUPFAM" id="SSF46785">
    <property type="entry name" value="Winged helix' DNA-binding domain"/>
    <property type="match status" value="1"/>
</dbReference>
<dbReference type="PRINTS" id="PR00034">
    <property type="entry name" value="HTHCRP"/>
</dbReference>
<evidence type="ECO:0000256" key="2">
    <source>
        <dbReference type="ARBA" id="ARBA00023125"/>
    </source>
</evidence>
<dbReference type="Pfam" id="PF13545">
    <property type="entry name" value="HTH_Crp_2"/>
    <property type="match status" value="1"/>
</dbReference>
<dbReference type="InterPro" id="IPR000595">
    <property type="entry name" value="cNMP-bd_dom"/>
</dbReference>
<name>A0A934MIS3_9HYPH</name>
<dbReference type="Gene3D" id="1.10.10.10">
    <property type="entry name" value="Winged helix-like DNA-binding domain superfamily/Winged helix DNA-binding domain"/>
    <property type="match status" value="1"/>
</dbReference>
<dbReference type="CDD" id="cd00038">
    <property type="entry name" value="CAP_ED"/>
    <property type="match status" value="1"/>
</dbReference>
<dbReference type="PANTHER" id="PTHR24567">
    <property type="entry name" value="CRP FAMILY TRANSCRIPTIONAL REGULATORY PROTEIN"/>
    <property type="match status" value="1"/>
</dbReference>
<feature type="domain" description="HTH crp-type" evidence="5">
    <location>
        <begin position="127"/>
        <end position="210"/>
    </location>
</feature>
<dbReference type="GO" id="GO:0003677">
    <property type="term" value="F:DNA binding"/>
    <property type="evidence" value="ECO:0007669"/>
    <property type="project" value="UniProtKB-KW"/>
</dbReference>
<evidence type="ECO:0000259" key="4">
    <source>
        <dbReference type="PROSITE" id="PS50042"/>
    </source>
</evidence>
<keyword evidence="3" id="KW-0804">Transcription</keyword>